<keyword evidence="4" id="KW-1185">Reference proteome</keyword>
<evidence type="ECO:0000256" key="1">
    <source>
        <dbReference type="SAM" id="Coils"/>
    </source>
</evidence>
<evidence type="ECO:0000313" key="3">
    <source>
        <dbReference type="EMBL" id="TFK83511.1"/>
    </source>
</evidence>
<feature type="coiled-coil region" evidence="1">
    <location>
        <begin position="364"/>
        <end position="391"/>
    </location>
</feature>
<sequence length="421" mass="46949">MRLGCATAVRLQMQREGYLPCRRRKVLRRHWRGARPVLICDHPPPARMHSRGFDVFIRCGEKQLEEYDVDEYDEDGQPTIECYIHFTICWCEEDPRTDMMVQCYIDGQLVDTTAHFADEGSGVLRGLIISPDRYRPFMFEEVRRTSNPEVSAPGSVDSLFETIVVTLTEVDYWCPARKRTKLSLETVEDPRPVHVSDDVEGGHNVCFGQPRTLPGHERRTGYTVPIGCKDAEPFLCFCFIYGSGEILRAKGVIPQTSPDPEDSDSNGRKSCSPSISGHGSPATDDKEDSGSVIELSSDSDDDNAISPSLARPRMFHGAAATQAQVQDKEDSGSVIELSGGSDDDNAISPSLARPRKSNGAAATRAQVQAEVRQLEVQMEELRRQLESKKRRWLLFHEPPPSVGLPRSLAPRSGHTGAYTHY</sequence>
<dbReference type="Proteomes" id="UP000308197">
    <property type="component" value="Unassembled WGS sequence"/>
</dbReference>
<dbReference type="EMBL" id="ML211388">
    <property type="protein sequence ID" value="TFK83511.1"/>
    <property type="molecule type" value="Genomic_DNA"/>
</dbReference>
<keyword evidence="1" id="KW-0175">Coiled coil</keyword>
<feature type="region of interest" description="Disordered" evidence="2">
    <location>
        <begin position="253"/>
        <end position="364"/>
    </location>
</feature>
<evidence type="ECO:0000313" key="4">
    <source>
        <dbReference type="Proteomes" id="UP000308197"/>
    </source>
</evidence>
<protein>
    <submittedName>
        <fullName evidence="3">Uncharacterized protein</fullName>
    </submittedName>
</protein>
<feature type="compositionally biased region" description="Polar residues" evidence="2">
    <location>
        <begin position="268"/>
        <end position="277"/>
    </location>
</feature>
<name>A0A5C3P1Z1_9APHY</name>
<dbReference type="AlphaFoldDB" id="A0A5C3P1Z1"/>
<evidence type="ECO:0000256" key="2">
    <source>
        <dbReference type="SAM" id="MobiDB-lite"/>
    </source>
</evidence>
<reference evidence="3 4" key="1">
    <citation type="journal article" date="2019" name="Nat. Ecol. Evol.">
        <title>Megaphylogeny resolves global patterns of mushroom evolution.</title>
        <authorList>
            <person name="Varga T."/>
            <person name="Krizsan K."/>
            <person name="Foldi C."/>
            <person name="Dima B."/>
            <person name="Sanchez-Garcia M."/>
            <person name="Sanchez-Ramirez S."/>
            <person name="Szollosi G.J."/>
            <person name="Szarkandi J.G."/>
            <person name="Papp V."/>
            <person name="Albert L."/>
            <person name="Andreopoulos W."/>
            <person name="Angelini C."/>
            <person name="Antonin V."/>
            <person name="Barry K.W."/>
            <person name="Bougher N.L."/>
            <person name="Buchanan P."/>
            <person name="Buyck B."/>
            <person name="Bense V."/>
            <person name="Catcheside P."/>
            <person name="Chovatia M."/>
            <person name="Cooper J."/>
            <person name="Damon W."/>
            <person name="Desjardin D."/>
            <person name="Finy P."/>
            <person name="Geml J."/>
            <person name="Haridas S."/>
            <person name="Hughes K."/>
            <person name="Justo A."/>
            <person name="Karasinski D."/>
            <person name="Kautmanova I."/>
            <person name="Kiss B."/>
            <person name="Kocsube S."/>
            <person name="Kotiranta H."/>
            <person name="LaButti K.M."/>
            <person name="Lechner B.E."/>
            <person name="Liimatainen K."/>
            <person name="Lipzen A."/>
            <person name="Lukacs Z."/>
            <person name="Mihaltcheva S."/>
            <person name="Morgado L.N."/>
            <person name="Niskanen T."/>
            <person name="Noordeloos M.E."/>
            <person name="Ohm R.A."/>
            <person name="Ortiz-Santana B."/>
            <person name="Ovrebo C."/>
            <person name="Racz N."/>
            <person name="Riley R."/>
            <person name="Savchenko A."/>
            <person name="Shiryaev A."/>
            <person name="Soop K."/>
            <person name="Spirin V."/>
            <person name="Szebenyi C."/>
            <person name="Tomsovsky M."/>
            <person name="Tulloss R.E."/>
            <person name="Uehling J."/>
            <person name="Grigoriev I.V."/>
            <person name="Vagvolgyi C."/>
            <person name="Papp T."/>
            <person name="Martin F.M."/>
            <person name="Miettinen O."/>
            <person name="Hibbett D.S."/>
            <person name="Nagy L.G."/>
        </authorList>
    </citation>
    <scope>NUCLEOTIDE SEQUENCE [LARGE SCALE GENOMIC DNA]</scope>
    <source>
        <strain evidence="3 4">HHB13444</strain>
    </source>
</reference>
<organism evidence="3 4">
    <name type="scientific">Polyporus arcularius HHB13444</name>
    <dbReference type="NCBI Taxonomy" id="1314778"/>
    <lineage>
        <taxon>Eukaryota</taxon>
        <taxon>Fungi</taxon>
        <taxon>Dikarya</taxon>
        <taxon>Basidiomycota</taxon>
        <taxon>Agaricomycotina</taxon>
        <taxon>Agaricomycetes</taxon>
        <taxon>Polyporales</taxon>
        <taxon>Polyporaceae</taxon>
        <taxon>Polyporus</taxon>
    </lineage>
</organism>
<accession>A0A5C3P1Z1</accession>
<proteinExistence type="predicted"/>
<gene>
    <name evidence="3" type="ORF">K466DRAFT_259050</name>
</gene>
<dbReference type="InParanoid" id="A0A5C3P1Z1"/>